<accession>A0A9C7C009</accession>
<evidence type="ECO:0000313" key="1">
    <source>
        <dbReference type="EMBL" id="BDT62939.1"/>
    </source>
</evidence>
<proteinExistence type="predicted"/>
<reference evidence="1" key="1">
    <citation type="submission" date="2022-10" db="EMBL/GenBank/DDBJ databases">
        <title>Genome sequences of endogenous nimaviruses in decapod crustaceans.</title>
        <authorList>
            <person name="Kawato S."/>
            <person name="Nozaki R."/>
            <person name="Kondo H."/>
            <person name="Hirono I."/>
        </authorList>
    </citation>
    <scope>NUCLEOTIDE SEQUENCE</scope>
    <source>
        <strain evidence="1">Ube2021</strain>
    </source>
</reference>
<name>A0A9C7C009_9VIRU</name>
<organism evidence="1">
    <name type="scientific">Trachysalambria curvirostris majanivirus</name>
    <dbReference type="NCBI Taxonomy" id="2984281"/>
    <lineage>
        <taxon>Viruses</taxon>
        <taxon>Viruses incertae sedis</taxon>
        <taxon>Naldaviricetes</taxon>
        <taxon>Nimaviridae</taxon>
    </lineage>
</organism>
<dbReference type="EMBL" id="LC738879">
    <property type="protein sequence ID" value="BDT62939.1"/>
    <property type="molecule type" value="Genomic_DNA"/>
</dbReference>
<sequence>MEHNNIIEKLYIAIHVPIKDSKEMEILENSQYGNEKQKEIKNFTIIENNNIKSDNGTVKSVDDPNIKDYHTVDNDYSKDIIVDDITVCKEDDKGVMDSLACLTDGDKTSITKSLNDVDKYDFLKDGQSESNIVNREINIDPLLLKDKDLDDKRKYKKINDNENDNDIIVDDINSEYDKFKTLLSYIDKDRNIKDQNVNENDLDEFDKILSSIKDPIEVDRSKCNNTDEILDNIENPFIKDYHVDDDDERKYNQDKFQNGHTTEEDYQVDKKECDMEILDNIDNPFIKDYHVDDDDERKYNQDKFQNGHTTEEDYQVDKKECDMEILDNIDNPFIKDYHVDDDDERKYNQDKFQNGHTTEEDYQVDKKECDMEILDNIDNPFIKDYHVDDDDERKYNQDKFQNGHTKEEDHQVDKKECDMEILDNIDNPFIKDNHVDDDDERKYNQDKFQNGHTTEVDKKECDMEMLDNIENPFIKDSHVDDDDKRKCNQANFQNVYIAEEEKEDYQVVDERKYNQTNFQNGRTTEEDHQVDKKECDMEMLDNIENPFIKDNHVDDDDKRKCNQVKFQNIIDYQADNSEYEEIDIILNNLKDLPIMEDHHLSDISKFDKVFNYLEKFNTKDYKSFNDNVDPSMLNLQAFKPPMVYDNLFCVNNSNTPNNINKPTSFSRTDITDVYSCIINGLDWNGYKMLNYLSSFPILTVDEFNNCISFLYEKMDTHYKDMMNKTMNNIFSLYKRDKVQLLYNENRTKINVQYCRISIPIMSIWHIVIYYVIEEKYGKILDIEIMSNYCPICQNCTNTKIESHFCPKNVNGDIEYMEKLAHKIINSRGTERNVEYSHKGEPYLINIASIKDQTNDICINELCSKFTSSLYAVRKAVYNSRKIKENKPTGERGVRKRYSGFSYLTKNVITKLSKAYKKAVSKNLSNGFMCMTQDIWQTFYHESSCDENHNHTLCPKGVTSRCFYNRAMARKKPVNHYRKKLCLSNKFDDSLLGIIKGIYNYYTTKTIFYKHIKYVPTSPIFAVNKQIQKYILALKEEYYHVNFISKVATLEYNNGVDGNLLNYI</sequence>
<protein>
    <submittedName>
        <fullName evidence="1">Uncharacterized protein</fullName>
    </submittedName>
</protein>